<dbReference type="AlphaFoldDB" id="A0A0S4LQ87"/>
<evidence type="ECO:0000313" key="2">
    <source>
        <dbReference type="Proteomes" id="UP000199032"/>
    </source>
</evidence>
<dbReference type="EMBL" id="CZQA01000015">
    <property type="protein sequence ID" value="CUS39697.1"/>
    <property type="molecule type" value="Genomic_DNA"/>
</dbReference>
<protein>
    <submittedName>
        <fullName evidence="1">Transposase</fullName>
    </submittedName>
</protein>
<organism evidence="1 2">
    <name type="scientific">Candidatus Nitrospira nitrosa</name>
    <dbReference type="NCBI Taxonomy" id="1742972"/>
    <lineage>
        <taxon>Bacteria</taxon>
        <taxon>Pseudomonadati</taxon>
        <taxon>Nitrospirota</taxon>
        <taxon>Nitrospiria</taxon>
        <taxon>Nitrospirales</taxon>
        <taxon>Nitrospiraceae</taxon>
        <taxon>Nitrospira</taxon>
    </lineage>
</organism>
<accession>A0A0S4LQ87</accession>
<evidence type="ECO:0000313" key="1">
    <source>
        <dbReference type="EMBL" id="CUS39697.1"/>
    </source>
</evidence>
<sequence>MAIQAAHVRAGQIYGPERLQAEFRYGGFLVGVRSIRQLWKKLDLGCTQVCRVHDHNGAKHLLLVGRA</sequence>
<keyword evidence="2" id="KW-1185">Reference proteome</keyword>
<name>A0A0S4LQ87_9BACT</name>
<dbReference type="Proteomes" id="UP000199032">
    <property type="component" value="Unassembled WGS sequence"/>
</dbReference>
<proteinExistence type="predicted"/>
<gene>
    <name evidence="1" type="ORF">COMA1_90015</name>
</gene>
<reference evidence="1 2" key="1">
    <citation type="submission" date="2015-10" db="EMBL/GenBank/DDBJ databases">
        <authorList>
            <person name="Gilbert D.G."/>
        </authorList>
    </citation>
    <scope>NUCLEOTIDE SEQUENCE [LARGE SCALE GENOMIC DNA]</scope>
    <source>
        <strain evidence="1">COMA1</strain>
    </source>
</reference>